<reference evidence="1 2" key="1">
    <citation type="journal article" date="2017" name="Antonie Van Leeuwenhoek">
        <title>Rhizobium rhizosphaerae sp. nov., a novel species isolated from rice rhizosphere.</title>
        <authorList>
            <person name="Zhao J.J."/>
            <person name="Zhang J."/>
            <person name="Zhang R.J."/>
            <person name="Zhang C.W."/>
            <person name="Yin H.Q."/>
            <person name="Zhang X.X."/>
        </authorList>
    </citation>
    <scope>NUCLEOTIDE SEQUENCE [LARGE SCALE GENOMIC DNA]</scope>
    <source>
        <strain evidence="1 2">S18K6</strain>
    </source>
</reference>
<proteinExistence type="predicted"/>
<dbReference type="Proteomes" id="UP000006320">
    <property type="component" value="Unassembled WGS sequence"/>
</dbReference>
<evidence type="ECO:0000313" key="1">
    <source>
        <dbReference type="EMBL" id="GAC11990.1"/>
    </source>
</evidence>
<name>A0AAV3V5L7_9ALTE</name>
<dbReference type="EMBL" id="BAEM01000053">
    <property type="protein sequence ID" value="GAC11990.1"/>
    <property type="molecule type" value="Genomic_DNA"/>
</dbReference>
<accession>A0AAV3V5L7</accession>
<sequence>MITQENYVRKISEFLVCAANAGFNADTLKDANGLHELD</sequence>
<dbReference type="AlphaFoldDB" id="A0AAV3V5L7"/>
<gene>
    <name evidence="1" type="ORF">GCHA_4064</name>
</gene>
<comment type="caution">
    <text evidence="1">The sequence shown here is derived from an EMBL/GenBank/DDBJ whole genome shotgun (WGS) entry which is preliminary data.</text>
</comment>
<organism evidence="1 2">
    <name type="scientific">Paraglaciecola chathamensis S18K6</name>
    <dbReference type="NCBI Taxonomy" id="1127672"/>
    <lineage>
        <taxon>Bacteria</taxon>
        <taxon>Pseudomonadati</taxon>
        <taxon>Pseudomonadota</taxon>
        <taxon>Gammaproteobacteria</taxon>
        <taxon>Alteromonadales</taxon>
        <taxon>Alteromonadaceae</taxon>
        <taxon>Paraglaciecola</taxon>
    </lineage>
</organism>
<evidence type="ECO:0000313" key="2">
    <source>
        <dbReference type="Proteomes" id="UP000006320"/>
    </source>
</evidence>
<protein>
    <submittedName>
        <fullName evidence="1">Uncharacterized protein</fullName>
    </submittedName>
</protein>